<feature type="non-terminal residue" evidence="1">
    <location>
        <position position="1"/>
    </location>
</feature>
<sequence length="48" mass="5629">TLDSQPGRLRGSRELIYCRGNWLFSFLIYSLSLFWDLEPGDFKEICEG</sequence>
<dbReference type="Proteomes" id="UP001162483">
    <property type="component" value="Unassembled WGS sequence"/>
</dbReference>
<accession>A0ABN9HMR8</accession>
<evidence type="ECO:0000313" key="1">
    <source>
        <dbReference type="EMBL" id="CAI9622854.1"/>
    </source>
</evidence>
<reference evidence="1" key="1">
    <citation type="submission" date="2023-05" db="EMBL/GenBank/DDBJ databases">
        <authorList>
            <person name="Stuckert A."/>
        </authorList>
    </citation>
    <scope>NUCLEOTIDE SEQUENCE</scope>
</reference>
<protein>
    <submittedName>
        <fullName evidence="1">Uncharacterized protein</fullName>
    </submittedName>
</protein>
<organism evidence="1 2">
    <name type="scientific">Staurois parvus</name>
    <dbReference type="NCBI Taxonomy" id="386267"/>
    <lineage>
        <taxon>Eukaryota</taxon>
        <taxon>Metazoa</taxon>
        <taxon>Chordata</taxon>
        <taxon>Craniata</taxon>
        <taxon>Vertebrata</taxon>
        <taxon>Euteleostomi</taxon>
        <taxon>Amphibia</taxon>
        <taxon>Batrachia</taxon>
        <taxon>Anura</taxon>
        <taxon>Neobatrachia</taxon>
        <taxon>Ranoidea</taxon>
        <taxon>Ranidae</taxon>
        <taxon>Staurois</taxon>
    </lineage>
</organism>
<keyword evidence="2" id="KW-1185">Reference proteome</keyword>
<comment type="caution">
    <text evidence="1">The sequence shown here is derived from an EMBL/GenBank/DDBJ whole genome shotgun (WGS) entry which is preliminary data.</text>
</comment>
<dbReference type="EMBL" id="CATNWA010021477">
    <property type="protein sequence ID" value="CAI9622854.1"/>
    <property type="molecule type" value="Genomic_DNA"/>
</dbReference>
<name>A0ABN9HMR8_9NEOB</name>
<gene>
    <name evidence="1" type="ORF">SPARVUS_LOCUS16349118</name>
</gene>
<proteinExistence type="predicted"/>
<evidence type="ECO:0000313" key="2">
    <source>
        <dbReference type="Proteomes" id="UP001162483"/>
    </source>
</evidence>